<keyword evidence="2" id="KW-1185">Reference proteome</keyword>
<dbReference type="OrthoDB" id="1056765at2"/>
<name>A0A517TWH7_9BACT</name>
<accession>A0A517TWH7</accession>
<dbReference type="RefSeq" id="WP_145432265.1">
    <property type="nucleotide sequence ID" value="NZ_CP036339.1"/>
</dbReference>
<evidence type="ECO:0000313" key="1">
    <source>
        <dbReference type="EMBL" id="QDT72727.1"/>
    </source>
</evidence>
<dbReference type="KEGG" id="llh:I41_19090"/>
<dbReference type="AlphaFoldDB" id="A0A517TWH7"/>
<evidence type="ECO:0000313" key="2">
    <source>
        <dbReference type="Proteomes" id="UP000317909"/>
    </source>
</evidence>
<gene>
    <name evidence="1" type="ORF">I41_19090</name>
</gene>
<organism evidence="1 2">
    <name type="scientific">Lacipirellula limnantheis</name>
    <dbReference type="NCBI Taxonomy" id="2528024"/>
    <lineage>
        <taxon>Bacteria</taxon>
        <taxon>Pseudomonadati</taxon>
        <taxon>Planctomycetota</taxon>
        <taxon>Planctomycetia</taxon>
        <taxon>Pirellulales</taxon>
        <taxon>Lacipirellulaceae</taxon>
        <taxon>Lacipirellula</taxon>
    </lineage>
</organism>
<dbReference type="EMBL" id="CP036339">
    <property type="protein sequence ID" value="QDT72727.1"/>
    <property type="molecule type" value="Genomic_DNA"/>
</dbReference>
<dbReference type="Proteomes" id="UP000317909">
    <property type="component" value="Chromosome"/>
</dbReference>
<sequence length="241" mass="25614">MRVKALLIVGLLLGIRPASGSILLEYNFSGEAGTQISTAASQTAVGLTASVFRRGFGLEPIALSDSIAARGWTSGEVEKELDYFEFMMTPAGGATLDVNEIAFGERRNGTGVRAFTLRSSLDGFITNLITPFDVPDNADLRGHALALDGSFDAISAPIIFRLYGYFSEAAVGRWGIGNHPDLGAFRVSGSVSQSDPNPVEIAHAPEPASLIIWGLVGTIGTIAVVACKRAEIQSATQRRWR</sequence>
<protein>
    <submittedName>
        <fullName evidence="1">Uncharacterized protein</fullName>
    </submittedName>
</protein>
<proteinExistence type="predicted"/>
<reference evidence="1 2" key="1">
    <citation type="submission" date="2019-02" db="EMBL/GenBank/DDBJ databases">
        <title>Deep-cultivation of Planctomycetes and their phenomic and genomic characterization uncovers novel biology.</title>
        <authorList>
            <person name="Wiegand S."/>
            <person name="Jogler M."/>
            <person name="Boedeker C."/>
            <person name="Pinto D."/>
            <person name="Vollmers J."/>
            <person name="Rivas-Marin E."/>
            <person name="Kohn T."/>
            <person name="Peeters S.H."/>
            <person name="Heuer A."/>
            <person name="Rast P."/>
            <person name="Oberbeckmann S."/>
            <person name="Bunk B."/>
            <person name="Jeske O."/>
            <person name="Meyerdierks A."/>
            <person name="Storesund J.E."/>
            <person name="Kallscheuer N."/>
            <person name="Luecker S."/>
            <person name="Lage O.M."/>
            <person name="Pohl T."/>
            <person name="Merkel B.J."/>
            <person name="Hornburger P."/>
            <person name="Mueller R.-W."/>
            <person name="Bruemmer F."/>
            <person name="Labrenz M."/>
            <person name="Spormann A.M."/>
            <person name="Op den Camp H."/>
            <person name="Overmann J."/>
            <person name="Amann R."/>
            <person name="Jetten M.S.M."/>
            <person name="Mascher T."/>
            <person name="Medema M.H."/>
            <person name="Devos D.P."/>
            <person name="Kaster A.-K."/>
            <person name="Ovreas L."/>
            <person name="Rohde M."/>
            <person name="Galperin M.Y."/>
            <person name="Jogler C."/>
        </authorList>
    </citation>
    <scope>NUCLEOTIDE SEQUENCE [LARGE SCALE GENOMIC DNA]</scope>
    <source>
        <strain evidence="1 2">I41</strain>
    </source>
</reference>